<dbReference type="EMBL" id="BART01019945">
    <property type="protein sequence ID" value="GAG98158.1"/>
    <property type="molecule type" value="Genomic_DNA"/>
</dbReference>
<comment type="caution">
    <text evidence="1">The sequence shown here is derived from an EMBL/GenBank/DDBJ whole genome shotgun (WGS) entry which is preliminary data.</text>
</comment>
<reference evidence="1" key="1">
    <citation type="journal article" date="2014" name="Front. Microbiol.">
        <title>High frequency of phylogenetically diverse reductive dehalogenase-homologous genes in deep subseafloor sedimentary metagenomes.</title>
        <authorList>
            <person name="Kawai M."/>
            <person name="Futagami T."/>
            <person name="Toyoda A."/>
            <person name="Takaki Y."/>
            <person name="Nishi S."/>
            <person name="Hori S."/>
            <person name="Arai W."/>
            <person name="Tsubouchi T."/>
            <person name="Morono Y."/>
            <person name="Uchiyama I."/>
            <person name="Ito T."/>
            <person name="Fujiyama A."/>
            <person name="Inagaki F."/>
            <person name="Takami H."/>
        </authorList>
    </citation>
    <scope>NUCLEOTIDE SEQUENCE</scope>
    <source>
        <strain evidence="1">Expedition CK06-06</strain>
    </source>
</reference>
<dbReference type="AlphaFoldDB" id="X1CPU5"/>
<protein>
    <submittedName>
        <fullName evidence="1">Uncharacterized protein</fullName>
    </submittedName>
</protein>
<gene>
    <name evidence="1" type="ORF">S01H4_37172</name>
</gene>
<sequence>VFNGTLIEAVKDVSIVTLGTIVGYIISIKGSNSKQER</sequence>
<organism evidence="1">
    <name type="scientific">marine sediment metagenome</name>
    <dbReference type="NCBI Taxonomy" id="412755"/>
    <lineage>
        <taxon>unclassified sequences</taxon>
        <taxon>metagenomes</taxon>
        <taxon>ecological metagenomes</taxon>
    </lineage>
</organism>
<name>X1CPU5_9ZZZZ</name>
<accession>X1CPU5</accession>
<evidence type="ECO:0000313" key="1">
    <source>
        <dbReference type="EMBL" id="GAG98158.1"/>
    </source>
</evidence>
<proteinExistence type="predicted"/>
<feature type="non-terminal residue" evidence="1">
    <location>
        <position position="1"/>
    </location>
</feature>